<name>A0A1Y1ZJ02_9PLEO</name>
<dbReference type="Gene3D" id="3.40.50.300">
    <property type="entry name" value="P-loop containing nucleotide triphosphate hydrolases"/>
    <property type="match status" value="1"/>
</dbReference>
<organism evidence="1 2">
    <name type="scientific">Clohesyomyces aquaticus</name>
    <dbReference type="NCBI Taxonomy" id="1231657"/>
    <lineage>
        <taxon>Eukaryota</taxon>
        <taxon>Fungi</taxon>
        <taxon>Dikarya</taxon>
        <taxon>Ascomycota</taxon>
        <taxon>Pezizomycotina</taxon>
        <taxon>Dothideomycetes</taxon>
        <taxon>Pleosporomycetidae</taxon>
        <taxon>Pleosporales</taxon>
        <taxon>Lindgomycetaceae</taxon>
        <taxon>Clohesyomyces</taxon>
    </lineage>
</organism>
<evidence type="ECO:0008006" key="3">
    <source>
        <dbReference type="Google" id="ProtNLM"/>
    </source>
</evidence>
<keyword evidence="2" id="KW-1185">Reference proteome</keyword>
<dbReference type="PANTHER" id="PTHR42957:SF1">
    <property type="entry name" value="HELICASE MJ1565-RELATED"/>
    <property type="match status" value="1"/>
</dbReference>
<evidence type="ECO:0000313" key="1">
    <source>
        <dbReference type="EMBL" id="ORY10233.1"/>
    </source>
</evidence>
<evidence type="ECO:0000313" key="2">
    <source>
        <dbReference type="Proteomes" id="UP000193144"/>
    </source>
</evidence>
<dbReference type="Proteomes" id="UP000193144">
    <property type="component" value="Unassembled WGS sequence"/>
</dbReference>
<dbReference type="InterPro" id="IPR008571">
    <property type="entry name" value="HerA-like"/>
</dbReference>
<dbReference type="OrthoDB" id="2316594at2759"/>
<accession>A0A1Y1ZJ02</accession>
<proteinExistence type="predicted"/>
<reference evidence="1 2" key="1">
    <citation type="submission" date="2016-07" db="EMBL/GenBank/DDBJ databases">
        <title>Pervasive Adenine N6-methylation of Active Genes in Fungi.</title>
        <authorList>
            <consortium name="DOE Joint Genome Institute"/>
            <person name="Mondo S.J."/>
            <person name="Dannebaum R.O."/>
            <person name="Kuo R.C."/>
            <person name="Labutti K."/>
            <person name="Haridas S."/>
            <person name="Kuo A."/>
            <person name="Salamov A."/>
            <person name="Ahrendt S.R."/>
            <person name="Lipzen A."/>
            <person name="Sullivan W."/>
            <person name="Andreopoulos W.B."/>
            <person name="Clum A."/>
            <person name="Lindquist E."/>
            <person name="Daum C."/>
            <person name="Ramamoorthy G.K."/>
            <person name="Gryganskyi A."/>
            <person name="Culley D."/>
            <person name="Magnuson J.K."/>
            <person name="James T.Y."/>
            <person name="O'Malley M.A."/>
            <person name="Stajich J.E."/>
            <person name="Spatafora J.W."/>
            <person name="Visel A."/>
            <person name="Grigoriev I.V."/>
        </authorList>
    </citation>
    <scope>NUCLEOTIDE SEQUENCE [LARGE SCALE GENOMIC DNA]</scope>
    <source>
        <strain evidence="1 2">CBS 115471</strain>
    </source>
</reference>
<dbReference type="InterPro" id="IPR027417">
    <property type="entry name" value="P-loop_NTPase"/>
</dbReference>
<dbReference type="SUPFAM" id="SSF52540">
    <property type="entry name" value="P-loop containing nucleoside triphosphate hydrolases"/>
    <property type="match status" value="1"/>
</dbReference>
<dbReference type="EMBL" id="MCFA01000075">
    <property type="protein sequence ID" value="ORY10233.1"/>
    <property type="molecule type" value="Genomic_DNA"/>
</dbReference>
<dbReference type="PANTHER" id="PTHR42957">
    <property type="entry name" value="HELICASE MJ1565-RELATED"/>
    <property type="match status" value="1"/>
</dbReference>
<gene>
    <name evidence="1" type="ORF">BCR34DRAFT_655175</name>
</gene>
<sequence>MEQLACTIASPFNQTTTDASFNTSTPAGLEAWIYWHYRQDAFHPDGRFKGLEWFRKYLFSLDTDSDIGDDYLSKDDSASQSRGSDDMDFLLFSTSGDDDDDENTQASGEVTSVRHAPLIDIHVISGNNERLLPQYGLLGLHDEARDAKSKLLLNTNVPFSMFICGVQGSGKSHTTSCILENSLVPSKHLGKLCNPLSALVFSYAPFSGDGAGFTVSEAAFLASPSPRLPDGVHVKRVRVLVSPSNFVRISKLYLQLPNVSVTPFKIKSRDLDIETMLTLMNVKVSEETPLYMSQAMKILREMSTAGGAFDYKMFKRQLKKKAFNPTQASMLQMRLDLLESFLDTSDDCLELHFHPGEITIMDMSCPFVDANTACILFKIGLKLYLQAQGTGKMIVLDEAHKYMLNEPGAKSLNETLLQTIRLQRHYGARVIISTQEPTLLTNLIALCSVTVIHRFSSPEWFSAIRRHIPIAADERDSLMQRIENLRTGKAIVYSPNAVLGHDQSGNLIMGTSRMVNVSIRRRLTNDGGQSILAV</sequence>
<dbReference type="STRING" id="1231657.A0A1Y1ZJ02"/>
<dbReference type="AlphaFoldDB" id="A0A1Y1ZJ02"/>
<protein>
    <recommendedName>
        <fullName evidence="3">P-loop containing nucleoside triphosphate hydrolase protein</fullName>
    </recommendedName>
</protein>
<comment type="caution">
    <text evidence="1">The sequence shown here is derived from an EMBL/GenBank/DDBJ whole genome shotgun (WGS) entry which is preliminary data.</text>
</comment>